<dbReference type="Proteomes" id="UP000616769">
    <property type="component" value="Unassembled WGS sequence"/>
</dbReference>
<name>A0A132A7N7_SARSC</name>
<accession>A0A132A7N7</accession>
<dbReference type="AlphaFoldDB" id="A0A132A7N7"/>
<dbReference type="EMBL" id="JXLN01011167">
    <property type="protein sequence ID" value="KPM06937.1"/>
    <property type="molecule type" value="Genomic_DNA"/>
</dbReference>
<evidence type="ECO:0000313" key="1">
    <source>
        <dbReference type="EMBL" id="KPM06937.1"/>
    </source>
</evidence>
<gene>
    <name evidence="1" type="ORF">QR98_0054190</name>
</gene>
<evidence type="ECO:0000313" key="2">
    <source>
        <dbReference type="Proteomes" id="UP000616769"/>
    </source>
</evidence>
<sequence>MMMMGSTIEQRIDKLDYKDEEEGDPAPTPHLLFTATSTIASIGSEIEELVSEICISDLICFQLALIHPTLVI</sequence>
<dbReference type="VEuPathDB" id="VectorBase:SSCA002382"/>
<organism evidence="1 2">
    <name type="scientific">Sarcoptes scabiei</name>
    <name type="common">Itch mite</name>
    <name type="synonym">Acarus scabiei</name>
    <dbReference type="NCBI Taxonomy" id="52283"/>
    <lineage>
        <taxon>Eukaryota</taxon>
        <taxon>Metazoa</taxon>
        <taxon>Ecdysozoa</taxon>
        <taxon>Arthropoda</taxon>
        <taxon>Chelicerata</taxon>
        <taxon>Arachnida</taxon>
        <taxon>Acari</taxon>
        <taxon>Acariformes</taxon>
        <taxon>Sarcoptiformes</taxon>
        <taxon>Astigmata</taxon>
        <taxon>Psoroptidia</taxon>
        <taxon>Sarcoptoidea</taxon>
        <taxon>Sarcoptidae</taxon>
        <taxon>Sarcoptinae</taxon>
        <taxon>Sarcoptes</taxon>
    </lineage>
</organism>
<reference evidence="1 2" key="1">
    <citation type="journal article" date="2015" name="Parasit. Vectors">
        <title>Draft genome of the scabies mite.</title>
        <authorList>
            <person name="Rider S.D.Jr."/>
            <person name="Morgan M.S."/>
            <person name="Arlian L.G."/>
        </authorList>
    </citation>
    <scope>NUCLEOTIDE SEQUENCE [LARGE SCALE GENOMIC DNA]</scope>
    <source>
        <strain evidence="1">Arlian Lab</strain>
    </source>
</reference>
<protein>
    <submittedName>
        <fullName evidence="1">Uncharacterized protein</fullName>
    </submittedName>
</protein>
<comment type="caution">
    <text evidence="1">The sequence shown here is derived from an EMBL/GenBank/DDBJ whole genome shotgun (WGS) entry which is preliminary data.</text>
</comment>
<proteinExistence type="predicted"/>
<dbReference type="OrthoDB" id="10250191at2759"/>